<sequence>MVPNQVEIVGAVGVERGTDYLRPWRLPPEDMELHHPRLVAAASGSSGVRLRFRTTACALGMDVEPVGQSERLDGLHPPYQLVINGRVQPVVLGPPHRSVVRFDGVEPAGTMNNVELWLPELAGVRLYDLGSLDGAQIEAPYPTGAPRWIVYGSSITHGLLGAPAQTWPAVAARRLRREVTNLGFAGECHLDPLVGQMIAERPAEFITLKLGINVHNWQSQRERAFRPAVHGLLATIRYRQPYTQITVVSPIHSPPREASTDTVIDLNGQSLFRASGDLTLEQMRDILAEVVHTRRRRGDTALHYIDGQELLGKDDTAHLLDGLHPDQAGLELMGERYAERAPA</sequence>
<feature type="domain" description="SGNH hydrolase-type esterase" evidence="1">
    <location>
        <begin position="149"/>
        <end position="333"/>
    </location>
</feature>
<evidence type="ECO:0000313" key="4">
    <source>
        <dbReference type="Proteomes" id="UP001250214"/>
    </source>
</evidence>
<feature type="domain" description="SsfX3-like N-terminal" evidence="2">
    <location>
        <begin position="9"/>
        <end position="122"/>
    </location>
</feature>
<accession>A0ABU2H1C2</accession>
<dbReference type="GO" id="GO:0016787">
    <property type="term" value="F:hydrolase activity"/>
    <property type="evidence" value="ECO:0007669"/>
    <property type="project" value="UniProtKB-KW"/>
</dbReference>
<dbReference type="Gene3D" id="3.40.50.1110">
    <property type="entry name" value="SGNH hydrolase"/>
    <property type="match status" value="1"/>
</dbReference>
<dbReference type="Pfam" id="PF14606">
    <property type="entry name" value="Lipase_GDSL_3"/>
    <property type="match status" value="1"/>
</dbReference>
<dbReference type="InterPro" id="IPR048977">
    <property type="entry name" value="SsfX3-like_N"/>
</dbReference>
<dbReference type="EMBL" id="JAVLVT010000001">
    <property type="protein sequence ID" value="MDS1269110.1"/>
    <property type="molecule type" value="Genomic_DNA"/>
</dbReference>
<dbReference type="Pfam" id="PF21181">
    <property type="entry name" value="SsfX3_N"/>
    <property type="match status" value="1"/>
</dbReference>
<evidence type="ECO:0000259" key="1">
    <source>
        <dbReference type="Pfam" id="PF14606"/>
    </source>
</evidence>
<keyword evidence="4" id="KW-1185">Reference proteome</keyword>
<evidence type="ECO:0000313" key="3">
    <source>
        <dbReference type="EMBL" id="MDS1269110.1"/>
    </source>
</evidence>
<organism evidence="3 4">
    <name type="scientific">Lipingzhangella rawalii</name>
    <dbReference type="NCBI Taxonomy" id="2055835"/>
    <lineage>
        <taxon>Bacteria</taxon>
        <taxon>Bacillati</taxon>
        <taxon>Actinomycetota</taxon>
        <taxon>Actinomycetes</taxon>
        <taxon>Streptosporangiales</taxon>
        <taxon>Nocardiopsidaceae</taxon>
        <taxon>Lipingzhangella</taxon>
    </lineage>
</organism>
<dbReference type="InterPro" id="IPR013830">
    <property type="entry name" value="SGNH_hydro"/>
</dbReference>
<evidence type="ECO:0000259" key="2">
    <source>
        <dbReference type="Pfam" id="PF21181"/>
    </source>
</evidence>
<dbReference type="Gene3D" id="2.60.120.260">
    <property type="entry name" value="Galactose-binding domain-like"/>
    <property type="match status" value="1"/>
</dbReference>
<reference evidence="4" key="1">
    <citation type="submission" date="2023-07" db="EMBL/GenBank/DDBJ databases">
        <title>Novel species in the genus Lipingzhangella isolated from Sambhar Salt Lake.</title>
        <authorList>
            <person name="Jiya N."/>
            <person name="Kajale S."/>
            <person name="Sharma A."/>
        </authorList>
    </citation>
    <scope>NUCLEOTIDE SEQUENCE [LARGE SCALE GENOMIC DNA]</scope>
    <source>
        <strain evidence="4">LS1_29</strain>
    </source>
</reference>
<dbReference type="SUPFAM" id="SSF52266">
    <property type="entry name" value="SGNH hydrolase"/>
    <property type="match status" value="1"/>
</dbReference>
<comment type="caution">
    <text evidence="3">The sequence shown here is derived from an EMBL/GenBank/DDBJ whole genome shotgun (WGS) entry which is preliminary data.</text>
</comment>
<name>A0ABU2H1C2_9ACTN</name>
<dbReference type="RefSeq" id="WP_310910622.1">
    <property type="nucleotide sequence ID" value="NZ_JAVLVT010000001.1"/>
</dbReference>
<dbReference type="InterPro" id="IPR036514">
    <property type="entry name" value="SGNH_hydro_sf"/>
</dbReference>
<keyword evidence="3" id="KW-0378">Hydrolase</keyword>
<protein>
    <submittedName>
        <fullName evidence="3">SGNH/GDSL hydrolase family protein</fullName>
    </submittedName>
</protein>
<dbReference type="Proteomes" id="UP001250214">
    <property type="component" value="Unassembled WGS sequence"/>
</dbReference>
<gene>
    <name evidence="3" type="ORF">RIF23_02235</name>
</gene>
<proteinExistence type="predicted"/>